<sequence length="119" mass="12152">MGAAIGAVLPLGIGVALSPVPIIAVVLMLATPRGRVNGPAFITGWVLGLAVVGAVVLALSAGAGAAEGDERPAAWVSIVKILLGAVMLVLAVRQWRDRPRACAPPGHQERTHGARSVRR</sequence>
<protein>
    <submittedName>
        <fullName evidence="3">Uncharacterized protein</fullName>
    </submittedName>
</protein>
<keyword evidence="4" id="KW-1185">Reference proteome</keyword>
<keyword evidence="2" id="KW-0472">Membrane</keyword>
<dbReference type="Pfam" id="PF11139">
    <property type="entry name" value="SfLAP"/>
    <property type="match status" value="1"/>
</dbReference>
<keyword evidence="2" id="KW-0812">Transmembrane</keyword>
<evidence type="ECO:0000313" key="4">
    <source>
        <dbReference type="Proteomes" id="UP001500457"/>
    </source>
</evidence>
<dbReference type="InterPro" id="IPR021315">
    <property type="entry name" value="Gap/Sap"/>
</dbReference>
<dbReference type="Proteomes" id="UP001500457">
    <property type="component" value="Unassembled WGS sequence"/>
</dbReference>
<keyword evidence="2" id="KW-1133">Transmembrane helix</keyword>
<proteinExistence type="predicted"/>
<organism evidence="3 4">
    <name type="scientific">Actinomycetospora straminea</name>
    <dbReference type="NCBI Taxonomy" id="663607"/>
    <lineage>
        <taxon>Bacteria</taxon>
        <taxon>Bacillati</taxon>
        <taxon>Actinomycetota</taxon>
        <taxon>Actinomycetes</taxon>
        <taxon>Pseudonocardiales</taxon>
        <taxon>Pseudonocardiaceae</taxon>
        <taxon>Actinomycetospora</taxon>
    </lineage>
</organism>
<reference evidence="4" key="1">
    <citation type="journal article" date="2019" name="Int. J. Syst. Evol. Microbiol.">
        <title>The Global Catalogue of Microorganisms (GCM) 10K type strain sequencing project: providing services to taxonomists for standard genome sequencing and annotation.</title>
        <authorList>
            <consortium name="The Broad Institute Genomics Platform"/>
            <consortium name="The Broad Institute Genome Sequencing Center for Infectious Disease"/>
            <person name="Wu L."/>
            <person name="Ma J."/>
        </authorList>
    </citation>
    <scope>NUCLEOTIDE SEQUENCE [LARGE SCALE GENOMIC DNA]</scope>
    <source>
        <strain evidence="4">JCM 17983</strain>
    </source>
</reference>
<gene>
    <name evidence="3" type="ORF">GCM10023203_17420</name>
</gene>
<feature type="region of interest" description="Disordered" evidence="1">
    <location>
        <begin position="100"/>
        <end position="119"/>
    </location>
</feature>
<comment type="caution">
    <text evidence="3">The sequence shown here is derived from an EMBL/GenBank/DDBJ whole genome shotgun (WGS) entry which is preliminary data.</text>
</comment>
<feature type="transmembrane region" description="Helical" evidence="2">
    <location>
        <begin position="72"/>
        <end position="92"/>
    </location>
</feature>
<dbReference type="RefSeq" id="WP_274231330.1">
    <property type="nucleotide sequence ID" value="NZ_BAABHQ010000003.1"/>
</dbReference>
<evidence type="ECO:0000256" key="2">
    <source>
        <dbReference type="SAM" id="Phobius"/>
    </source>
</evidence>
<dbReference type="EMBL" id="BAABHQ010000003">
    <property type="protein sequence ID" value="GAA4868937.1"/>
    <property type="molecule type" value="Genomic_DNA"/>
</dbReference>
<evidence type="ECO:0000256" key="1">
    <source>
        <dbReference type="SAM" id="MobiDB-lite"/>
    </source>
</evidence>
<feature type="transmembrane region" description="Helical" evidence="2">
    <location>
        <begin position="42"/>
        <end position="66"/>
    </location>
</feature>
<evidence type="ECO:0000313" key="3">
    <source>
        <dbReference type="EMBL" id="GAA4868937.1"/>
    </source>
</evidence>
<accession>A0ABP9E8D4</accession>
<name>A0ABP9E8D4_9PSEU</name>
<feature type="transmembrane region" description="Helical" evidence="2">
    <location>
        <begin position="6"/>
        <end position="30"/>
    </location>
</feature>